<dbReference type="CDD" id="cd16890">
    <property type="entry name" value="lyz_i"/>
    <property type="match status" value="1"/>
</dbReference>
<feature type="disulfide bond" evidence="10">
    <location>
        <begin position="202"/>
        <end position="207"/>
    </location>
</feature>
<dbReference type="PROSITE" id="PS51909">
    <property type="entry name" value="LYSOZYME_I"/>
    <property type="match status" value="1"/>
</dbReference>
<dbReference type="GO" id="GO:0005085">
    <property type="term" value="F:guanyl-nucleotide exchange factor activity"/>
    <property type="evidence" value="ECO:0007669"/>
    <property type="project" value="TreeGrafter"/>
</dbReference>
<feature type="non-terminal residue" evidence="13">
    <location>
        <position position="288"/>
    </location>
</feature>
<keyword evidence="5" id="KW-0081">Bacteriolytic enzyme</keyword>
<name>A0A0J7KRW7_LASNI</name>
<dbReference type="InterPro" id="IPR001326">
    <property type="entry name" value="Transl_elong_EF1B_B/D_CS"/>
</dbReference>
<dbReference type="EMBL" id="LBMM01003841">
    <property type="protein sequence ID" value="KMQ93063.1"/>
    <property type="molecule type" value="Genomic_DNA"/>
</dbReference>
<evidence type="ECO:0000259" key="12">
    <source>
        <dbReference type="SMART" id="SM01182"/>
    </source>
</evidence>
<dbReference type="InterPro" id="IPR014717">
    <property type="entry name" value="Transl_elong_EF1B/ribsomal_bS6"/>
</dbReference>
<proteinExistence type="inferred from homology"/>
<dbReference type="Pfam" id="PF10587">
    <property type="entry name" value="EF-1_beta_acid"/>
    <property type="match status" value="1"/>
</dbReference>
<reference evidence="13 14" key="1">
    <citation type="submission" date="2015-04" db="EMBL/GenBank/DDBJ databases">
        <title>Lasius niger genome sequencing.</title>
        <authorList>
            <person name="Konorov E.A."/>
            <person name="Nikitin M.A."/>
            <person name="Kirill M.V."/>
            <person name="Chang P."/>
        </authorList>
    </citation>
    <scope>NUCLEOTIDE SEQUENCE [LARGE SCALE GENOMIC DNA]</scope>
    <source>
        <tissue evidence="13">Whole</tissue>
    </source>
</reference>
<evidence type="ECO:0000256" key="6">
    <source>
        <dbReference type="ARBA" id="ARBA00022768"/>
    </source>
</evidence>
<feature type="region of interest" description="Disordered" evidence="11">
    <location>
        <begin position="73"/>
        <end position="98"/>
    </location>
</feature>
<dbReference type="SUPFAM" id="SSF47616">
    <property type="entry name" value="GST C-terminal domain-like"/>
    <property type="match status" value="1"/>
</dbReference>
<dbReference type="FunFam" id="3.30.70.60:FF:000001">
    <property type="entry name" value="Elongation factor 1-beta 1 like"/>
    <property type="match status" value="1"/>
</dbReference>
<dbReference type="PANTHER" id="PTHR11595">
    <property type="entry name" value="EF-HAND AND COILED-COIL DOMAIN-CONTAINING FAMILY MEMBER"/>
    <property type="match status" value="1"/>
</dbReference>
<feature type="disulfide bond" evidence="10">
    <location>
        <begin position="239"/>
        <end position="245"/>
    </location>
</feature>
<feature type="domain" description="Elongation factor 1 beta central acidic region eukaryote" evidence="12">
    <location>
        <begin position="99"/>
        <end position="125"/>
    </location>
</feature>
<dbReference type="SMART" id="SM01182">
    <property type="entry name" value="EF-1_beta_acid"/>
    <property type="match status" value="1"/>
</dbReference>
<dbReference type="InterPro" id="IPR036282">
    <property type="entry name" value="Glutathione-S-Trfase_C_sf"/>
</dbReference>
<keyword evidence="9" id="KW-0326">Glycosidase</keyword>
<dbReference type="GO" id="GO:0003746">
    <property type="term" value="F:translation elongation factor activity"/>
    <property type="evidence" value="ECO:0007669"/>
    <property type="project" value="UniProtKB-KW"/>
</dbReference>
<evidence type="ECO:0000256" key="9">
    <source>
        <dbReference type="ARBA" id="ARBA00023295"/>
    </source>
</evidence>
<dbReference type="GO" id="GO:0031640">
    <property type="term" value="P:killing of cells of another organism"/>
    <property type="evidence" value="ECO:0007669"/>
    <property type="project" value="UniProtKB-KW"/>
</dbReference>
<feature type="compositionally biased region" description="Low complexity" evidence="11">
    <location>
        <begin position="74"/>
        <end position="89"/>
    </location>
</feature>
<evidence type="ECO:0000313" key="14">
    <source>
        <dbReference type="Proteomes" id="UP000036403"/>
    </source>
</evidence>
<feature type="disulfide bond" evidence="10">
    <location>
        <begin position="185"/>
        <end position="269"/>
    </location>
</feature>
<dbReference type="PaxDb" id="67767-A0A0J7KRW7"/>
<evidence type="ECO:0000256" key="8">
    <source>
        <dbReference type="ARBA" id="ARBA00022917"/>
    </source>
</evidence>
<dbReference type="CDD" id="cd00292">
    <property type="entry name" value="EF1B"/>
    <property type="match status" value="1"/>
</dbReference>
<keyword evidence="7" id="KW-0378">Hydrolase</keyword>
<protein>
    <recommendedName>
        <fullName evidence="3">lysozyme</fullName>
        <ecNumber evidence="3">3.2.1.17</ecNumber>
    </recommendedName>
</protein>
<evidence type="ECO:0000256" key="10">
    <source>
        <dbReference type="PIRSR" id="PIRSR608597-3"/>
    </source>
</evidence>
<keyword evidence="10" id="KW-1015">Disulfide bond</keyword>
<dbReference type="Gene3D" id="1.20.1050.130">
    <property type="match status" value="1"/>
</dbReference>
<dbReference type="InterPro" id="IPR018940">
    <property type="entry name" value="EF-1_beta_acid_region_euk"/>
</dbReference>
<evidence type="ECO:0000256" key="4">
    <source>
        <dbReference type="ARBA" id="ARBA00022529"/>
    </source>
</evidence>
<dbReference type="Proteomes" id="UP000036403">
    <property type="component" value="Unassembled WGS sequence"/>
</dbReference>
<evidence type="ECO:0000256" key="1">
    <source>
        <dbReference type="ARBA" id="ARBA00000632"/>
    </source>
</evidence>
<gene>
    <name evidence="13" type="ORF">RF55_6872</name>
</gene>
<dbReference type="Pfam" id="PF00736">
    <property type="entry name" value="EF1_GNE"/>
    <property type="match status" value="1"/>
</dbReference>
<dbReference type="PROSITE" id="PS00824">
    <property type="entry name" value="EF1BD_1"/>
    <property type="match status" value="1"/>
</dbReference>
<dbReference type="GO" id="GO:0005853">
    <property type="term" value="C:eukaryotic translation elongation factor 1 complex"/>
    <property type="evidence" value="ECO:0007669"/>
    <property type="project" value="InterPro"/>
</dbReference>
<dbReference type="InterPro" id="IPR014038">
    <property type="entry name" value="EF1B_bsu/dsu_GNE"/>
</dbReference>
<dbReference type="PANTHER" id="PTHR11595:SF21">
    <property type="entry name" value="ELONGATION FACTOR 1-BETA"/>
    <property type="match status" value="1"/>
</dbReference>
<dbReference type="FunFam" id="1.10.530.10:FF:000019">
    <property type="entry name" value="lysozyme"/>
    <property type="match status" value="1"/>
</dbReference>
<evidence type="ECO:0000256" key="2">
    <source>
        <dbReference type="ARBA" id="ARBA00007411"/>
    </source>
</evidence>
<accession>A0A0J7KRW7</accession>
<dbReference type="InterPro" id="IPR049720">
    <property type="entry name" value="EF1B_bsu/dsu"/>
</dbReference>
<dbReference type="GO" id="GO:0042742">
    <property type="term" value="P:defense response to bacterium"/>
    <property type="evidence" value="ECO:0007669"/>
    <property type="project" value="UniProtKB-KW"/>
</dbReference>
<evidence type="ECO:0000313" key="13">
    <source>
        <dbReference type="EMBL" id="KMQ93063.1"/>
    </source>
</evidence>
<keyword evidence="14" id="KW-1185">Reference proteome</keyword>
<dbReference type="Gene3D" id="3.30.70.60">
    <property type="match status" value="1"/>
</dbReference>
<dbReference type="CDD" id="cd10308">
    <property type="entry name" value="GST_C_eEF1b_like"/>
    <property type="match status" value="1"/>
</dbReference>
<keyword evidence="4" id="KW-0929">Antimicrobial</keyword>
<dbReference type="AlphaFoldDB" id="A0A0J7KRW7"/>
<evidence type="ECO:0000256" key="7">
    <source>
        <dbReference type="ARBA" id="ARBA00022801"/>
    </source>
</evidence>
<dbReference type="OrthoDB" id="6337871at2759"/>
<evidence type="ECO:0000256" key="5">
    <source>
        <dbReference type="ARBA" id="ARBA00022638"/>
    </source>
</evidence>
<dbReference type="GO" id="GO:0005829">
    <property type="term" value="C:cytosol"/>
    <property type="evidence" value="ECO:0007669"/>
    <property type="project" value="TreeGrafter"/>
</dbReference>
<evidence type="ECO:0000256" key="11">
    <source>
        <dbReference type="SAM" id="MobiDB-lite"/>
    </source>
</evidence>
<dbReference type="InterPro" id="IPR008597">
    <property type="entry name" value="Invert_lysozyme"/>
</dbReference>
<evidence type="ECO:0000256" key="3">
    <source>
        <dbReference type="ARBA" id="ARBA00012732"/>
    </source>
</evidence>
<comment type="caution">
    <text evidence="13">The sequence shown here is derived from an EMBL/GenBank/DDBJ whole genome shotgun (WGS) entry which is preliminary data.</text>
</comment>
<dbReference type="EC" id="3.2.1.17" evidence="3"/>
<keyword evidence="8" id="KW-0648">Protein biosynthesis</keyword>
<dbReference type="GO" id="GO:0003796">
    <property type="term" value="F:lysozyme activity"/>
    <property type="evidence" value="ECO:0007669"/>
    <property type="project" value="UniProtKB-EC"/>
</dbReference>
<dbReference type="Pfam" id="PF05497">
    <property type="entry name" value="Destabilase"/>
    <property type="match status" value="1"/>
</dbReference>
<dbReference type="Gene3D" id="1.10.530.10">
    <property type="match status" value="1"/>
</dbReference>
<comment type="catalytic activity">
    <reaction evidence="1">
        <text>Hydrolysis of (1-&gt;4)-beta-linkages between N-acetylmuramic acid and N-acetyl-D-glucosamine residues in a peptidoglycan and between N-acetyl-D-glucosamine residues in chitodextrins.</text>
        <dbReference type="EC" id="3.2.1.17"/>
    </reaction>
</comment>
<dbReference type="SUPFAM" id="SSF54984">
    <property type="entry name" value="eEF-1beta-like"/>
    <property type="match status" value="1"/>
</dbReference>
<keyword evidence="6 13" id="KW-0251">Elongation factor</keyword>
<dbReference type="InterPro" id="IPR036219">
    <property type="entry name" value="eEF-1beta-like_sf"/>
</dbReference>
<sequence>MAVGDLKTDKGVEDLNTYLADRSYVDGWQPTQADVAVLEALGKIPTSSNPHVLRWYNHIKSYDFKSLPGEKKTPSIFSTASAPTSSTAKASEDDDDLDLFGSDEEEDAEAAKIREERLKAYAEKKSKKPAVIAKSSIVLDVKSWGDETDMKEMENAVRSIEMDGLVWGASQQPQAASQQLVSQVCLGCICEVTSGCNTTIGCSGSVCGPFAITWGYWSDAGKPTLNDEPNSADGAYPRCVNDPYCAARAIQGYMAKFGQDCTGNGVIDCDDYLRIHRLGGYGCTGPLD</sequence>
<organism evidence="13 14">
    <name type="scientific">Lasius niger</name>
    <name type="common">Black garden ant</name>
    <dbReference type="NCBI Taxonomy" id="67767"/>
    <lineage>
        <taxon>Eukaryota</taxon>
        <taxon>Metazoa</taxon>
        <taxon>Ecdysozoa</taxon>
        <taxon>Arthropoda</taxon>
        <taxon>Hexapoda</taxon>
        <taxon>Insecta</taxon>
        <taxon>Pterygota</taxon>
        <taxon>Neoptera</taxon>
        <taxon>Endopterygota</taxon>
        <taxon>Hymenoptera</taxon>
        <taxon>Apocrita</taxon>
        <taxon>Aculeata</taxon>
        <taxon>Formicoidea</taxon>
        <taxon>Formicidae</taxon>
        <taxon>Formicinae</taxon>
        <taxon>Lasius</taxon>
        <taxon>Lasius</taxon>
    </lineage>
</organism>
<dbReference type="STRING" id="67767.A0A0J7KRW7"/>
<comment type="similarity">
    <text evidence="2">Belongs to the EF-1-beta/EF-1-delta family.</text>
</comment>
<feature type="disulfide bond" evidence="10">
    <location>
        <begin position="190"/>
        <end position="196"/>
    </location>
</feature>